<dbReference type="AlphaFoldDB" id="A0A433R078"/>
<protein>
    <submittedName>
        <fullName evidence="1">Uncharacterized protein</fullName>
    </submittedName>
</protein>
<proteinExistence type="predicted"/>
<keyword evidence="2" id="KW-1185">Reference proteome</keyword>
<dbReference type="Proteomes" id="UP000274822">
    <property type="component" value="Unassembled WGS sequence"/>
</dbReference>
<comment type="caution">
    <text evidence="1">The sequence shown here is derived from an EMBL/GenBank/DDBJ whole genome shotgun (WGS) entry which is preliminary data.</text>
</comment>
<dbReference type="PANTHER" id="PTHR45737:SF6">
    <property type="entry name" value="VON WILLEBRAND FACTOR A DOMAIN-CONTAINING PROTEIN 5A"/>
    <property type="match status" value="1"/>
</dbReference>
<accession>A0A433R078</accession>
<sequence>MVHTTNIASNRQQSPNVIPVIMPHSRLVVFCFLAPGQVSRETIRLTGDSVEGLITIDVKLERLCDGMLVHTLAARRMIEEIEYGTSYLDRDEYGIRREISLKDKKQEVGRLGVTFGLCTSQTSFIAVHKRGNYESRQMCTSINVPSALPGEQSSYTEPQQQQPHSRSPFYQYWDAHNDTVLRGSVSSRKHGRDNIITLGCDDSGDHASNKKSKIDTLQSNANNEQKLNLMDILSLWKI</sequence>
<name>A0A433R078_9FUNG</name>
<dbReference type="PANTHER" id="PTHR45737">
    <property type="entry name" value="VON WILLEBRAND FACTOR A DOMAIN-CONTAINING PROTEIN 5A"/>
    <property type="match status" value="1"/>
</dbReference>
<dbReference type="EMBL" id="RBNJ01000088">
    <property type="protein sequence ID" value="RUS35442.1"/>
    <property type="molecule type" value="Genomic_DNA"/>
</dbReference>
<gene>
    <name evidence="1" type="ORF">BC938DRAFT_483543</name>
</gene>
<organism evidence="1 2">
    <name type="scientific">Jimgerdemannia flammicorona</name>
    <dbReference type="NCBI Taxonomy" id="994334"/>
    <lineage>
        <taxon>Eukaryota</taxon>
        <taxon>Fungi</taxon>
        <taxon>Fungi incertae sedis</taxon>
        <taxon>Mucoromycota</taxon>
        <taxon>Mucoromycotina</taxon>
        <taxon>Endogonomycetes</taxon>
        <taxon>Endogonales</taxon>
        <taxon>Endogonaceae</taxon>
        <taxon>Jimgerdemannia</taxon>
    </lineage>
</organism>
<evidence type="ECO:0000313" key="2">
    <source>
        <dbReference type="Proteomes" id="UP000274822"/>
    </source>
</evidence>
<reference evidence="1 2" key="1">
    <citation type="journal article" date="2018" name="New Phytol.">
        <title>Phylogenomics of Endogonaceae and evolution of mycorrhizas within Mucoromycota.</title>
        <authorList>
            <person name="Chang Y."/>
            <person name="Desiro A."/>
            <person name="Na H."/>
            <person name="Sandor L."/>
            <person name="Lipzen A."/>
            <person name="Clum A."/>
            <person name="Barry K."/>
            <person name="Grigoriev I.V."/>
            <person name="Martin F.M."/>
            <person name="Stajich J.E."/>
            <person name="Smith M.E."/>
            <person name="Bonito G."/>
            <person name="Spatafora J.W."/>
        </authorList>
    </citation>
    <scope>NUCLEOTIDE SEQUENCE [LARGE SCALE GENOMIC DNA]</scope>
    <source>
        <strain evidence="1 2">AD002</strain>
    </source>
</reference>
<evidence type="ECO:0000313" key="1">
    <source>
        <dbReference type="EMBL" id="RUS35442.1"/>
    </source>
</evidence>